<keyword evidence="4" id="KW-1185">Reference proteome</keyword>
<dbReference type="Pfam" id="PF01564">
    <property type="entry name" value="Spermine_synth"/>
    <property type="match status" value="1"/>
</dbReference>
<sequence>MANPFKHFLGLFEKSGQDQSESGDDDSVKPWTMMETSQTPADGGAVSLHRRGKEYSIRIDGQELMNSRRHGSEEELARLACRAVADRAGCRVLIGGLGMGYTLAAALKHLDATGTAVVAELIPAVVRWNQNYIGHLADKPLEDERAAVIQGDVAQTIQKSRQAFDAILLDVDNGPEGLTQKENDRLYQPEGLEEARKALRPGGVLAVWSAAKDSRFTKRLKAAGFQVEIHKVRAHLGKGSRHFIWIAKKK</sequence>
<feature type="region of interest" description="Disordered" evidence="2">
    <location>
        <begin position="13"/>
        <end position="46"/>
    </location>
</feature>
<protein>
    <submittedName>
        <fullName evidence="3">Spermine/spermidine synthase</fullName>
    </submittedName>
</protein>
<reference evidence="4" key="1">
    <citation type="submission" date="2016-11" db="EMBL/GenBank/DDBJ databases">
        <authorList>
            <person name="Varghese N."/>
            <person name="Submissions S."/>
        </authorList>
    </citation>
    <scope>NUCLEOTIDE SEQUENCE [LARGE SCALE GENOMIC DNA]</scope>
    <source>
        <strain evidence="4">DSM 16219</strain>
    </source>
</reference>
<evidence type="ECO:0000313" key="3">
    <source>
        <dbReference type="EMBL" id="SHJ97886.1"/>
    </source>
</evidence>
<dbReference type="PANTHER" id="PTHR43317">
    <property type="entry name" value="THERMOSPERMINE SYNTHASE ACAULIS5"/>
    <property type="match status" value="1"/>
</dbReference>
<dbReference type="STRING" id="1121393.SAMN02745216_02659"/>
<evidence type="ECO:0000256" key="2">
    <source>
        <dbReference type="SAM" id="MobiDB-lite"/>
    </source>
</evidence>
<dbReference type="GO" id="GO:0006596">
    <property type="term" value="P:polyamine biosynthetic process"/>
    <property type="evidence" value="ECO:0007669"/>
    <property type="project" value="UniProtKB-KW"/>
</dbReference>
<proteinExistence type="predicted"/>
<dbReference type="Gene3D" id="3.40.50.150">
    <property type="entry name" value="Vaccinia Virus protein VP39"/>
    <property type="match status" value="1"/>
</dbReference>
<dbReference type="SUPFAM" id="SSF53335">
    <property type="entry name" value="S-adenosyl-L-methionine-dependent methyltransferases"/>
    <property type="match status" value="1"/>
</dbReference>
<dbReference type="PANTHER" id="PTHR43317:SF3">
    <property type="entry name" value="BLR2883 PROTEIN"/>
    <property type="match status" value="1"/>
</dbReference>
<dbReference type="InterPro" id="IPR029063">
    <property type="entry name" value="SAM-dependent_MTases_sf"/>
</dbReference>
<keyword evidence="1" id="KW-0620">Polyamine biosynthesis</keyword>
<dbReference type="EMBL" id="FQZU01000015">
    <property type="protein sequence ID" value="SHJ97886.1"/>
    <property type="molecule type" value="Genomic_DNA"/>
</dbReference>
<evidence type="ECO:0000313" key="4">
    <source>
        <dbReference type="Proteomes" id="UP000183994"/>
    </source>
</evidence>
<dbReference type="Proteomes" id="UP000183994">
    <property type="component" value="Unassembled WGS sequence"/>
</dbReference>
<accession>A0A1M6NQJ6</accession>
<name>A0A1M6NQJ6_9BACT</name>
<dbReference type="CDD" id="cd02440">
    <property type="entry name" value="AdoMet_MTases"/>
    <property type="match status" value="1"/>
</dbReference>
<dbReference type="AlphaFoldDB" id="A0A1M6NQJ6"/>
<gene>
    <name evidence="3" type="ORF">SAMN02745216_02659</name>
</gene>
<evidence type="ECO:0000256" key="1">
    <source>
        <dbReference type="ARBA" id="ARBA00023115"/>
    </source>
</evidence>
<organism evidence="3 4">
    <name type="scientific">Desulfatibacillum alkenivorans DSM 16219</name>
    <dbReference type="NCBI Taxonomy" id="1121393"/>
    <lineage>
        <taxon>Bacteria</taxon>
        <taxon>Pseudomonadati</taxon>
        <taxon>Thermodesulfobacteriota</taxon>
        <taxon>Desulfobacteria</taxon>
        <taxon>Desulfobacterales</taxon>
        <taxon>Desulfatibacillaceae</taxon>
        <taxon>Desulfatibacillum</taxon>
    </lineage>
</organism>